<sequence length="417" mass="45061">MEFAQKAGFIPKEDAEAVGKILPYLKSGGKLPGGCTTKESCDTYCNDDSNVTECINFAERAGFVSKEDADIVRKTGGKGPGNCKSREACDSYCKDETHIDECVDFAVKAGFISEEDAADAKKYKITSGPGGCEDKAECEAFCVLPENQDTCFNFAKDHGMISEEDLKNIEKYRNQGPPDLSQANPEWLVCMEKEMGSDIFGRFKAGKSGRSDVSVITEAQKKCEGEMGPDIRKEIETCLSKPTCAEFNSCFDALPKGNEQSSEQKTQDEAGKKVQARVMACQDETGKEKAQEKQAACIALSCSEFEACLKALQSSGGDQDGEQQQEEGTPNPAVNAKFQACQKEKINACLTKPCGEFQTCLNSLGAGGEGGEQRGAPDPAVQSKFMSCFPPPPSGERQPSSLIEHSLLGAMLRYLLK</sequence>
<name>A0A931WMX9_9BACT</name>
<dbReference type="AlphaFoldDB" id="A0A931WMX9"/>
<evidence type="ECO:0000313" key="1">
    <source>
        <dbReference type="EMBL" id="MBI2096729.1"/>
    </source>
</evidence>
<comment type="caution">
    <text evidence="1">The sequence shown here is derived from an EMBL/GenBank/DDBJ whole genome shotgun (WGS) entry which is preliminary data.</text>
</comment>
<proteinExistence type="predicted"/>
<gene>
    <name evidence="1" type="ORF">HYT40_01045</name>
</gene>
<organism evidence="1 2">
    <name type="scientific">Candidatus Sungiibacteriota bacterium</name>
    <dbReference type="NCBI Taxonomy" id="2750080"/>
    <lineage>
        <taxon>Bacteria</taxon>
        <taxon>Candidatus Sungiibacteriota</taxon>
    </lineage>
</organism>
<accession>A0A931WMX9</accession>
<protein>
    <submittedName>
        <fullName evidence="1">Uncharacterized protein</fullName>
    </submittedName>
</protein>
<dbReference type="Proteomes" id="UP000724148">
    <property type="component" value="Unassembled WGS sequence"/>
</dbReference>
<reference evidence="1" key="1">
    <citation type="submission" date="2020-07" db="EMBL/GenBank/DDBJ databases">
        <title>Huge and variable diversity of episymbiotic CPR bacteria and DPANN archaea in groundwater ecosystems.</title>
        <authorList>
            <person name="He C.Y."/>
            <person name="Keren R."/>
            <person name="Whittaker M."/>
            <person name="Farag I.F."/>
            <person name="Doudna J."/>
            <person name="Cate J.H.D."/>
            <person name="Banfield J.F."/>
        </authorList>
    </citation>
    <scope>NUCLEOTIDE SEQUENCE</scope>
    <source>
        <strain evidence="1">NC_groundwater_193_Ag_S-0.1um_51_7</strain>
    </source>
</reference>
<evidence type="ECO:0000313" key="2">
    <source>
        <dbReference type="Proteomes" id="UP000724148"/>
    </source>
</evidence>
<dbReference type="EMBL" id="JACOZA010000028">
    <property type="protein sequence ID" value="MBI2096729.1"/>
    <property type="molecule type" value="Genomic_DNA"/>
</dbReference>